<feature type="region of interest" description="Disordered" evidence="1">
    <location>
        <begin position="247"/>
        <end position="292"/>
    </location>
</feature>
<protein>
    <recommendedName>
        <fullName evidence="2">ZSWIM3 N-terminal domain-containing protein</fullName>
    </recommendedName>
</protein>
<dbReference type="HOGENOM" id="CLU_954106_0_0_1"/>
<feature type="region of interest" description="Disordered" evidence="1">
    <location>
        <begin position="138"/>
        <end position="177"/>
    </location>
</feature>
<dbReference type="OrthoDB" id="124789at2759"/>
<name>A7RUY3_NEMVE</name>
<dbReference type="Proteomes" id="UP000001593">
    <property type="component" value="Unassembled WGS sequence"/>
</dbReference>
<dbReference type="Pfam" id="PF21599">
    <property type="entry name" value="ZSWIM3_N"/>
    <property type="match status" value="1"/>
</dbReference>
<proteinExistence type="predicted"/>
<sequence>MATKDITIGTKFSSYKELERRIQAYEQKHFVIFSKSKTRTLSAYKKRCPKKRTNSDLLYSEMTFACMHGGVFRSYSKGIRALKRSRKLGCPLAIKLSISNDGQELVVRHINNKHNHEVNESDFKKLLERRRLDNRSGLKVLAKRKEDTENQPKTKKDTESQPEMKVDPEKKKQSKTDLKAKKYDAFMITQRLATLASKASGQAFWERLNLLRQIAGAWKRGEEVYVKSSSDNKDAIVADDMEYTESIQNVDAESTTYVTDKNEEVENDRISQEEDETVEEEEDENGESSAIH</sequence>
<dbReference type="InParanoid" id="A7RUY3"/>
<feature type="compositionally biased region" description="Basic and acidic residues" evidence="1">
    <location>
        <begin position="143"/>
        <end position="177"/>
    </location>
</feature>
<organism evidence="3 4">
    <name type="scientific">Nematostella vectensis</name>
    <name type="common">Starlet sea anemone</name>
    <dbReference type="NCBI Taxonomy" id="45351"/>
    <lineage>
        <taxon>Eukaryota</taxon>
        <taxon>Metazoa</taxon>
        <taxon>Cnidaria</taxon>
        <taxon>Anthozoa</taxon>
        <taxon>Hexacorallia</taxon>
        <taxon>Actiniaria</taxon>
        <taxon>Edwardsiidae</taxon>
        <taxon>Nematostella</taxon>
    </lineage>
</organism>
<accession>A7RUY3</accession>
<dbReference type="InterPro" id="IPR048325">
    <property type="entry name" value="ZSWIM3_N"/>
</dbReference>
<feature type="compositionally biased region" description="Basic and acidic residues" evidence="1">
    <location>
        <begin position="260"/>
        <end position="272"/>
    </location>
</feature>
<feature type="compositionally biased region" description="Acidic residues" evidence="1">
    <location>
        <begin position="273"/>
        <end position="286"/>
    </location>
</feature>
<dbReference type="KEGG" id="nve:5516794"/>
<reference evidence="3 4" key="1">
    <citation type="journal article" date="2007" name="Science">
        <title>Sea anemone genome reveals ancestral eumetazoan gene repertoire and genomic organization.</title>
        <authorList>
            <person name="Putnam N.H."/>
            <person name="Srivastava M."/>
            <person name="Hellsten U."/>
            <person name="Dirks B."/>
            <person name="Chapman J."/>
            <person name="Salamov A."/>
            <person name="Terry A."/>
            <person name="Shapiro H."/>
            <person name="Lindquist E."/>
            <person name="Kapitonov V.V."/>
            <person name="Jurka J."/>
            <person name="Genikhovich G."/>
            <person name="Grigoriev I.V."/>
            <person name="Lucas S.M."/>
            <person name="Steele R.E."/>
            <person name="Finnerty J.R."/>
            <person name="Technau U."/>
            <person name="Martindale M.Q."/>
            <person name="Rokhsar D.S."/>
        </authorList>
    </citation>
    <scope>NUCLEOTIDE SEQUENCE [LARGE SCALE GENOMIC DNA]</scope>
    <source>
        <strain evidence="4">CH2 X CH6</strain>
    </source>
</reference>
<feature type="domain" description="ZSWIM3 N-terminal" evidence="2">
    <location>
        <begin position="7"/>
        <end position="116"/>
    </location>
</feature>
<evidence type="ECO:0000313" key="3">
    <source>
        <dbReference type="EMBL" id="EDO44831.1"/>
    </source>
</evidence>
<dbReference type="PhylomeDB" id="A7RUY3"/>
<dbReference type="InterPro" id="IPR040854">
    <property type="entry name" value="ZSWIM9"/>
</dbReference>
<evidence type="ECO:0000256" key="1">
    <source>
        <dbReference type="SAM" id="MobiDB-lite"/>
    </source>
</evidence>
<dbReference type="PANTHER" id="PTHR47086">
    <property type="entry name" value="BTB DOMAIN-CONTAINING PROTEIN"/>
    <property type="match status" value="1"/>
</dbReference>
<evidence type="ECO:0000259" key="2">
    <source>
        <dbReference type="Pfam" id="PF21599"/>
    </source>
</evidence>
<feature type="compositionally biased region" description="Polar residues" evidence="1">
    <location>
        <begin position="247"/>
        <end position="259"/>
    </location>
</feature>
<evidence type="ECO:0000313" key="4">
    <source>
        <dbReference type="Proteomes" id="UP000001593"/>
    </source>
</evidence>
<gene>
    <name evidence="3" type="ORF">NEMVEDRAFT_v1g202520</name>
</gene>
<dbReference type="AlphaFoldDB" id="A7RUY3"/>
<dbReference type="PANTHER" id="PTHR47086:SF4">
    <property type="entry name" value="BTB DOMAIN-CONTAINING PROTEIN"/>
    <property type="match status" value="1"/>
</dbReference>
<keyword evidence="4" id="KW-1185">Reference proteome</keyword>
<dbReference type="EMBL" id="DS469541">
    <property type="protein sequence ID" value="EDO44831.1"/>
    <property type="molecule type" value="Genomic_DNA"/>
</dbReference>